<evidence type="ECO:0000256" key="1">
    <source>
        <dbReference type="ARBA" id="ARBA00022801"/>
    </source>
</evidence>
<feature type="non-terminal residue" evidence="3">
    <location>
        <position position="1"/>
    </location>
</feature>
<dbReference type="Gene3D" id="3.40.50.10810">
    <property type="entry name" value="Tandem AAA-ATPase domain"/>
    <property type="match status" value="1"/>
</dbReference>
<comment type="caution">
    <text evidence="3">The sequence shown here is derived from an EMBL/GenBank/DDBJ whole genome shotgun (WGS) entry which is preliminary data.</text>
</comment>
<organism evidence="3 4">
    <name type="scientific">Taxus chinensis</name>
    <name type="common">Chinese yew</name>
    <name type="synonym">Taxus wallichiana var. chinensis</name>
    <dbReference type="NCBI Taxonomy" id="29808"/>
    <lineage>
        <taxon>Eukaryota</taxon>
        <taxon>Viridiplantae</taxon>
        <taxon>Streptophyta</taxon>
        <taxon>Embryophyta</taxon>
        <taxon>Tracheophyta</taxon>
        <taxon>Spermatophyta</taxon>
        <taxon>Pinopsida</taxon>
        <taxon>Pinidae</taxon>
        <taxon>Conifers II</taxon>
        <taxon>Cupressales</taxon>
        <taxon>Taxaceae</taxon>
        <taxon>Taxus</taxon>
    </lineage>
</organism>
<protein>
    <recommendedName>
        <fullName evidence="2">Helicase ATP-binding domain-containing protein</fullName>
    </recommendedName>
</protein>
<dbReference type="Proteomes" id="UP000824469">
    <property type="component" value="Unassembled WGS sequence"/>
</dbReference>
<evidence type="ECO:0000313" key="3">
    <source>
        <dbReference type="EMBL" id="KAH9318525.1"/>
    </source>
</evidence>
<dbReference type="GO" id="GO:0005524">
    <property type="term" value="F:ATP binding"/>
    <property type="evidence" value="ECO:0007669"/>
    <property type="project" value="InterPro"/>
</dbReference>
<dbReference type="GO" id="GO:0004520">
    <property type="term" value="F:DNA endonuclease activity"/>
    <property type="evidence" value="ECO:0007669"/>
    <property type="project" value="TreeGrafter"/>
</dbReference>
<dbReference type="GO" id="GO:0016787">
    <property type="term" value="F:hydrolase activity"/>
    <property type="evidence" value="ECO:0007669"/>
    <property type="project" value="UniProtKB-KW"/>
</dbReference>
<accession>A0AA38GBR4</accession>
<dbReference type="FunFam" id="3.40.50.10810:FF:000065">
    <property type="entry name" value="SNF2 DNA repair protein, putative"/>
    <property type="match status" value="1"/>
</dbReference>
<reference evidence="3 4" key="1">
    <citation type="journal article" date="2021" name="Nat. Plants">
        <title>The Taxus genome provides insights into paclitaxel biosynthesis.</title>
        <authorList>
            <person name="Xiong X."/>
            <person name="Gou J."/>
            <person name="Liao Q."/>
            <person name="Li Y."/>
            <person name="Zhou Q."/>
            <person name="Bi G."/>
            <person name="Li C."/>
            <person name="Du R."/>
            <person name="Wang X."/>
            <person name="Sun T."/>
            <person name="Guo L."/>
            <person name="Liang H."/>
            <person name="Lu P."/>
            <person name="Wu Y."/>
            <person name="Zhang Z."/>
            <person name="Ro D.K."/>
            <person name="Shang Y."/>
            <person name="Huang S."/>
            <person name="Yan J."/>
        </authorList>
    </citation>
    <scope>NUCLEOTIDE SEQUENCE [LARGE SCALE GENOMIC DNA]</scope>
    <source>
        <strain evidence="3">Ta-2019</strain>
    </source>
</reference>
<gene>
    <name evidence="3" type="ORF">KI387_020294</name>
</gene>
<dbReference type="GO" id="GO:0006281">
    <property type="term" value="P:DNA repair"/>
    <property type="evidence" value="ECO:0007669"/>
    <property type="project" value="TreeGrafter"/>
</dbReference>
<dbReference type="AlphaFoldDB" id="A0AA38GBR4"/>
<dbReference type="InterPro" id="IPR038718">
    <property type="entry name" value="SNF2-like_sf"/>
</dbReference>
<dbReference type="PROSITE" id="PS51192">
    <property type="entry name" value="HELICASE_ATP_BIND_1"/>
    <property type="match status" value="1"/>
</dbReference>
<dbReference type="OMA" id="SANKEWH"/>
<dbReference type="GO" id="GO:0031297">
    <property type="term" value="P:replication fork processing"/>
    <property type="evidence" value="ECO:0007669"/>
    <property type="project" value="TreeGrafter"/>
</dbReference>
<keyword evidence="4" id="KW-1185">Reference proteome</keyword>
<dbReference type="EMBL" id="JAHRHJ020000004">
    <property type="protein sequence ID" value="KAH9318525.1"/>
    <property type="molecule type" value="Genomic_DNA"/>
</dbReference>
<name>A0AA38GBR4_TAXCH</name>
<dbReference type="GO" id="GO:0043596">
    <property type="term" value="C:nuclear replication fork"/>
    <property type="evidence" value="ECO:0007669"/>
    <property type="project" value="TreeGrafter"/>
</dbReference>
<proteinExistence type="predicted"/>
<dbReference type="PANTHER" id="PTHR45766:SF5">
    <property type="entry name" value="SNF2 DOMAIN-CONTAINING PROTEIN _ HELICASE DOMAIN-CONTAINING PROTEIN _ HNH ENDONUCLEASE DOMAIN-CONTAINING PROTEIN"/>
    <property type="match status" value="1"/>
</dbReference>
<feature type="domain" description="Helicase ATP-binding" evidence="2">
    <location>
        <begin position="224"/>
        <end position="388"/>
    </location>
</feature>
<evidence type="ECO:0000259" key="2">
    <source>
        <dbReference type="PROSITE" id="PS51192"/>
    </source>
</evidence>
<dbReference type="SUPFAM" id="SSF52540">
    <property type="entry name" value="P-loop containing nucleoside triphosphate hydrolases"/>
    <property type="match status" value="1"/>
</dbReference>
<dbReference type="SMART" id="SM00487">
    <property type="entry name" value="DEXDc"/>
    <property type="match status" value="1"/>
</dbReference>
<dbReference type="Pfam" id="PF00176">
    <property type="entry name" value="SNF2-rel_dom"/>
    <property type="match status" value="1"/>
</dbReference>
<dbReference type="InterPro" id="IPR000330">
    <property type="entry name" value="SNF2_N"/>
</dbReference>
<dbReference type="InterPro" id="IPR027417">
    <property type="entry name" value="P-loop_NTPase"/>
</dbReference>
<dbReference type="InterPro" id="IPR014001">
    <property type="entry name" value="Helicase_ATP-bd"/>
</dbReference>
<dbReference type="CDD" id="cd18010">
    <property type="entry name" value="DEXHc_HARP_SMARCAL1"/>
    <property type="match status" value="1"/>
</dbReference>
<keyword evidence="1" id="KW-0378">Hydrolase</keyword>
<dbReference type="PANTHER" id="PTHR45766">
    <property type="entry name" value="DNA ANNEALING HELICASE AND ENDONUCLEASE ZRANB3 FAMILY MEMBER"/>
    <property type="match status" value="1"/>
</dbReference>
<evidence type="ECO:0000313" key="4">
    <source>
        <dbReference type="Proteomes" id="UP000824469"/>
    </source>
</evidence>
<sequence>MAELTEEQRERAETNRLMALAKRKAAQSYSNSKGLLPAVPWQMPKGQEEAAAKRSFNLFPCKKIINQLPQKKISDEMVPPTAMKNLVVVLEICTATEFSVSAKPAVGCTPVAAEECLRHLHTCLSAVHCFHSAESADGVSNSIYSLKDYEVVEKALRRLTTIQLQQIPWKTIAVIRQFSHSSANKEWHPALSIHASDDEVNRLLASLPKNLKKGLLPFQMEGVKFGLRRGGRCLIADEMGVGKTIQAIAIASCYMHEGPVLVVCPASMRCTWAEELEWWLPSCRPADIHLVFGHRNNLRDTVKGPKIVVISYTMLSRLQKSMLSLKWGLMIVDESHNLRCTKRMKECEETKAILDVARTIKRVVLLSGTPSLSRPYDIFHQIDMLWPGLLGKDKYDFARNYCSMQIEVSQGRSYTDFSKGIRLQELNVLLRETIMIRRLKKNVLAQLPPKRRQVIRVMLTESDICLSRDLITQDNSKFENVCKCGFSAKGCCDCENDDTQDDGVDFVNSVELQ</sequence>